<evidence type="ECO:0000313" key="3">
    <source>
        <dbReference type="Proteomes" id="UP000588604"/>
    </source>
</evidence>
<evidence type="ECO:0000256" key="1">
    <source>
        <dbReference type="SAM" id="SignalP"/>
    </source>
</evidence>
<dbReference type="AlphaFoldDB" id="A0A841MMQ4"/>
<comment type="caution">
    <text evidence="2">The sequence shown here is derived from an EMBL/GenBank/DDBJ whole genome shotgun (WGS) entry which is preliminary data.</text>
</comment>
<sequence>MKVSPFFKVKILSFLALAGILIACESSEKESENAEDILTVDEEEAKKLIGYIQSGLDEKSEWKSHWSGLIGAFDAADFNLIQTDTIDPMEMPEMNPILPGDPLFPYQIPNPAGNGTMDIYSYKIEAQDGLESPFLNPDSEVIWYREDGMKERLLFMGPSGMFEDGLWINESTFVVFGYFQEEAGYRPMAWVIELETHKVHRYQLENVKKEYETESYLNQKIKKVDLS</sequence>
<name>A0A841MMQ4_9BACT</name>
<accession>A0A841MMQ4</accession>
<dbReference type="Proteomes" id="UP000588604">
    <property type="component" value="Unassembled WGS sequence"/>
</dbReference>
<keyword evidence="3" id="KW-1185">Reference proteome</keyword>
<evidence type="ECO:0000313" key="2">
    <source>
        <dbReference type="EMBL" id="MBB6325506.1"/>
    </source>
</evidence>
<reference evidence="2 3" key="1">
    <citation type="submission" date="2020-08" db="EMBL/GenBank/DDBJ databases">
        <title>Genomic Encyclopedia of Type Strains, Phase IV (KMG-IV): sequencing the most valuable type-strain genomes for metagenomic binning, comparative biology and taxonomic classification.</title>
        <authorList>
            <person name="Goeker M."/>
        </authorList>
    </citation>
    <scope>NUCLEOTIDE SEQUENCE [LARGE SCALE GENOMIC DNA]</scope>
    <source>
        <strain evidence="2 3">DSM 102044</strain>
    </source>
</reference>
<organism evidence="2 3">
    <name type="scientific">Algoriphagus iocasae</name>
    <dbReference type="NCBI Taxonomy" id="1836499"/>
    <lineage>
        <taxon>Bacteria</taxon>
        <taxon>Pseudomonadati</taxon>
        <taxon>Bacteroidota</taxon>
        <taxon>Cytophagia</taxon>
        <taxon>Cytophagales</taxon>
        <taxon>Cyclobacteriaceae</taxon>
        <taxon>Algoriphagus</taxon>
    </lineage>
</organism>
<keyword evidence="1" id="KW-0732">Signal</keyword>
<dbReference type="EMBL" id="JACIJO010000001">
    <property type="protein sequence ID" value="MBB6325506.1"/>
    <property type="molecule type" value="Genomic_DNA"/>
</dbReference>
<proteinExistence type="predicted"/>
<gene>
    <name evidence="2" type="ORF">FHS59_001121</name>
</gene>
<evidence type="ECO:0008006" key="4">
    <source>
        <dbReference type="Google" id="ProtNLM"/>
    </source>
</evidence>
<dbReference type="RefSeq" id="WP_184493798.1">
    <property type="nucleotide sequence ID" value="NZ_JACIJO010000001.1"/>
</dbReference>
<dbReference type="PROSITE" id="PS51257">
    <property type="entry name" value="PROKAR_LIPOPROTEIN"/>
    <property type="match status" value="1"/>
</dbReference>
<feature type="signal peptide" evidence="1">
    <location>
        <begin position="1"/>
        <end position="18"/>
    </location>
</feature>
<feature type="chain" id="PRO_5032929277" description="Bifunctional isocitrate dehydrogenase kinase/phosphatase" evidence="1">
    <location>
        <begin position="19"/>
        <end position="227"/>
    </location>
</feature>
<protein>
    <recommendedName>
        <fullName evidence="4">Bifunctional isocitrate dehydrogenase kinase/phosphatase</fullName>
    </recommendedName>
</protein>